<gene>
    <name evidence="6" type="ORF">CQA66_04770</name>
</gene>
<evidence type="ECO:0000256" key="4">
    <source>
        <dbReference type="ARBA" id="ARBA00023033"/>
    </source>
</evidence>
<evidence type="ECO:0000313" key="7">
    <source>
        <dbReference type="Proteomes" id="UP000256424"/>
    </source>
</evidence>
<dbReference type="PANTHER" id="PTHR42847">
    <property type="entry name" value="ALKANESULFONATE MONOOXYGENASE"/>
    <property type="match status" value="1"/>
</dbReference>
<keyword evidence="3 6" id="KW-0560">Oxidoreductase</keyword>
<dbReference type="InterPro" id="IPR011251">
    <property type="entry name" value="Luciferase-like_dom"/>
</dbReference>
<dbReference type="InterPro" id="IPR050172">
    <property type="entry name" value="SsuD_RutA_monooxygenase"/>
</dbReference>
<dbReference type="OrthoDB" id="9814695at2"/>
<dbReference type="EC" id="1.14.14.5" evidence="6"/>
<accession>A0A3D8J4H7</accession>
<dbReference type="NCBIfam" id="NF001939">
    <property type="entry name" value="PRK00719.1"/>
    <property type="match status" value="1"/>
</dbReference>
<dbReference type="InterPro" id="IPR036661">
    <property type="entry name" value="Luciferase-like_sf"/>
</dbReference>
<keyword evidence="7" id="KW-1185">Reference proteome</keyword>
<evidence type="ECO:0000256" key="1">
    <source>
        <dbReference type="ARBA" id="ARBA00022630"/>
    </source>
</evidence>
<dbReference type="Proteomes" id="UP000256424">
    <property type="component" value="Unassembled WGS sequence"/>
</dbReference>
<keyword evidence="4" id="KW-0503">Monooxygenase</keyword>
<proteinExistence type="predicted"/>
<dbReference type="RefSeq" id="WP_104762843.1">
    <property type="nucleotide sequence ID" value="NZ_FZPM01000009.1"/>
</dbReference>
<dbReference type="Gene3D" id="3.20.20.30">
    <property type="entry name" value="Luciferase-like domain"/>
    <property type="match status" value="1"/>
</dbReference>
<dbReference type="Pfam" id="PF00296">
    <property type="entry name" value="Bac_luciferase"/>
    <property type="match status" value="1"/>
</dbReference>
<protein>
    <submittedName>
        <fullName evidence="6">LLM class flavin-dependent oxidoreductase</fullName>
        <ecNumber evidence="6">1.14.14.5</ecNumber>
    </submittedName>
</protein>
<evidence type="ECO:0000256" key="3">
    <source>
        <dbReference type="ARBA" id="ARBA00023002"/>
    </source>
</evidence>
<sequence>MEASLFWFLPTYGDGRYLGSNESARKITLEYLTQVALAAQSNGFEGALIPTGRSCLDSSIVASSLIPLTKTFKFLVALRPGVISPTVAARWAATLDSLSNGRVLFNLVAGGDNEEFEADGIWLNHQERYEQAFEFTQIWLDLLEGKEVDFAGKYYRVKGASLFHKPLQIPHPPLFFGGSSEIAHSLTGKYVNKYLSWGEPPFMLKEKIESVRKEAEKYNREVSFGVRLHIIVRESDEEAFKEARKLISKLDSATIEKAQRDLRNYDSIGQQRMVSLQEEARRKGNLEIYPNLWAGVGLVRGGAGTALVGSAKNVLRLMQEYVDVGIDTFVLSGYPHIEETYYVGELLMPYIQSPQITKNLREIEYKHDCIANRRWNEEKLA</sequence>
<organism evidence="6 7">
    <name type="scientific">Helicobacter aurati</name>
    <dbReference type="NCBI Taxonomy" id="137778"/>
    <lineage>
        <taxon>Bacteria</taxon>
        <taxon>Pseudomonadati</taxon>
        <taxon>Campylobacterota</taxon>
        <taxon>Epsilonproteobacteria</taxon>
        <taxon>Campylobacterales</taxon>
        <taxon>Helicobacteraceae</taxon>
        <taxon>Helicobacter</taxon>
    </lineage>
</organism>
<feature type="domain" description="Luciferase-like" evidence="5">
    <location>
        <begin position="7"/>
        <end position="327"/>
    </location>
</feature>
<evidence type="ECO:0000256" key="2">
    <source>
        <dbReference type="ARBA" id="ARBA00022643"/>
    </source>
</evidence>
<dbReference type="GO" id="GO:0008726">
    <property type="term" value="F:alkanesulfonate monooxygenase activity"/>
    <property type="evidence" value="ECO:0007669"/>
    <property type="project" value="UniProtKB-EC"/>
</dbReference>
<reference evidence="6 7" key="1">
    <citation type="submission" date="2018-04" db="EMBL/GenBank/DDBJ databases">
        <title>Novel Campyloabacter and Helicobacter Species and Strains.</title>
        <authorList>
            <person name="Mannion A.J."/>
            <person name="Shen Z."/>
            <person name="Fox J.G."/>
        </authorList>
    </citation>
    <scope>NUCLEOTIDE SEQUENCE [LARGE SCALE GENOMIC DNA]</scope>
    <source>
        <strain evidence="6 7">MIT 97-5075</strain>
    </source>
</reference>
<evidence type="ECO:0000259" key="5">
    <source>
        <dbReference type="Pfam" id="PF00296"/>
    </source>
</evidence>
<evidence type="ECO:0000313" key="6">
    <source>
        <dbReference type="EMBL" id="RDU72378.1"/>
    </source>
</evidence>
<name>A0A3D8J4H7_9HELI</name>
<dbReference type="AlphaFoldDB" id="A0A3D8J4H7"/>
<dbReference type="GO" id="GO:0046306">
    <property type="term" value="P:alkanesulfonate catabolic process"/>
    <property type="evidence" value="ECO:0007669"/>
    <property type="project" value="TreeGrafter"/>
</dbReference>
<comment type="caution">
    <text evidence="6">The sequence shown here is derived from an EMBL/GenBank/DDBJ whole genome shotgun (WGS) entry which is preliminary data.</text>
</comment>
<dbReference type="PANTHER" id="PTHR42847:SF4">
    <property type="entry name" value="ALKANESULFONATE MONOOXYGENASE-RELATED"/>
    <property type="match status" value="1"/>
</dbReference>
<dbReference type="EMBL" id="NXLW01000007">
    <property type="protein sequence ID" value="RDU72378.1"/>
    <property type="molecule type" value="Genomic_DNA"/>
</dbReference>
<keyword evidence="2" id="KW-0288">FMN</keyword>
<keyword evidence="1" id="KW-0285">Flavoprotein</keyword>
<dbReference type="SUPFAM" id="SSF51679">
    <property type="entry name" value="Bacterial luciferase-like"/>
    <property type="match status" value="1"/>
</dbReference>
<dbReference type="CDD" id="cd01094">
    <property type="entry name" value="Alkanesulfonate_monoxygenase"/>
    <property type="match status" value="1"/>
</dbReference>